<sequence length="59" mass="6854">MKISSIPGTNDKTIIVSDMVETTLYSYNTKVTEYDEMNCEMKVFGWFSEETAHHINLFL</sequence>
<gene>
    <name evidence="2" type="ORF">FKR84_08860</name>
</gene>
<proteinExistence type="predicted"/>
<dbReference type="Pfam" id="PF26096">
    <property type="entry name" value="DUF8033"/>
    <property type="match status" value="1"/>
</dbReference>
<comment type="caution">
    <text evidence="2">The sequence shown here is derived from an EMBL/GenBank/DDBJ whole genome shotgun (WGS) entry which is preliminary data.</text>
</comment>
<name>A0A507ZM07_9FLAO</name>
<feature type="domain" description="DUF8033" evidence="1">
    <location>
        <begin position="1"/>
        <end position="59"/>
    </location>
</feature>
<dbReference type="EMBL" id="VIAR01000008">
    <property type="protein sequence ID" value="TQD38520.1"/>
    <property type="molecule type" value="Genomic_DNA"/>
</dbReference>
<accession>A0A507ZM07</accession>
<evidence type="ECO:0000259" key="1">
    <source>
        <dbReference type="Pfam" id="PF26096"/>
    </source>
</evidence>
<dbReference type="AlphaFoldDB" id="A0A507ZM07"/>
<dbReference type="Proteomes" id="UP000317169">
    <property type="component" value="Unassembled WGS sequence"/>
</dbReference>
<dbReference type="InterPro" id="IPR058346">
    <property type="entry name" value="DUF8033"/>
</dbReference>
<evidence type="ECO:0000313" key="3">
    <source>
        <dbReference type="Proteomes" id="UP000317169"/>
    </source>
</evidence>
<reference evidence="2 3" key="1">
    <citation type="submission" date="2019-06" db="EMBL/GenBank/DDBJ databases">
        <title>Flavibacter putida gen. nov., sp. nov., a novel marine bacterium of the family Flavobacteriaceae isolated from coastal seawater.</title>
        <authorList>
            <person name="Feng X."/>
        </authorList>
    </citation>
    <scope>NUCLEOTIDE SEQUENCE [LARGE SCALE GENOMIC DNA]</scope>
    <source>
        <strain evidence="2 3">PLHSN227</strain>
    </source>
</reference>
<protein>
    <recommendedName>
        <fullName evidence="1">DUF8033 domain-containing protein</fullName>
    </recommendedName>
</protein>
<dbReference type="RefSeq" id="WP_141421947.1">
    <property type="nucleotide sequence ID" value="NZ_VIAR01000008.1"/>
</dbReference>
<evidence type="ECO:0000313" key="2">
    <source>
        <dbReference type="EMBL" id="TQD38520.1"/>
    </source>
</evidence>
<organism evidence="2 3">
    <name type="scientific">Haloflavibacter putidus</name>
    <dbReference type="NCBI Taxonomy" id="2576776"/>
    <lineage>
        <taxon>Bacteria</taxon>
        <taxon>Pseudomonadati</taxon>
        <taxon>Bacteroidota</taxon>
        <taxon>Flavobacteriia</taxon>
        <taxon>Flavobacteriales</taxon>
        <taxon>Flavobacteriaceae</taxon>
        <taxon>Haloflavibacter</taxon>
    </lineage>
</organism>
<keyword evidence="3" id="KW-1185">Reference proteome</keyword>